<evidence type="ECO:0000313" key="21">
    <source>
        <dbReference type="Proteomes" id="UP001174677"/>
    </source>
</evidence>
<feature type="domain" description="Apple" evidence="19">
    <location>
        <begin position="338"/>
        <end position="422"/>
    </location>
</feature>
<dbReference type="CDD" id="cd00028">
    <property type="entry name" value="B_lectin"/>
    <property type="match status" value="1"/>
</dbReference>
<keyword evidence="5 16" id="KW-0732">Signal</keyword>
<keyword evidence="8 13" id="KW-0067">ATP-binding</keyword>
<evidence type="ECO:0000256" key="3">
    <source>
        <dbReference type="ARBA" id="ARBA00022679"/>
    </source>
</evidence>
<gene>
    <name evidence="20" type="ORF">P3X46_021062</name>
</gene>
<protein>
    <recommendedName>
        <fullName evidence="13">Receptor-like serine/threonine-protein kinase</fullName>
        <ecNumber evidence="13">2.7.11.1</ecNumber>
    </recommendedName>
</protein>
<keyword evidence="10 15" id="KW-0472">Membrane</keyword>
<dbReference type="PIRSF" id="PIRSF000641">
    <property type="entry name" value="SRK"/>
    <property type="match status" value="1"/>
</dbReference>
<evidence type="ECO:0000313" key="20">
    <source>
        <dbReference type="EMBL" id="KAJ9166287.1"/>
    </source>
</evidence>
<dbReference type="InterPro" id="IPR008271">
    <property type="entry name" value="Ser/Thr_kinase_AS"/>
</dbReference>
<comment type="catalytic activity">
    <reaction evidence="13">
        <text>L-threonyl-[protein] + ATP = O-phospho-L-threonyl-[protein] + ADP + H(+)</text>
        <dbReference type="Rhea" id="RHEA:46608"/>
        <dbReference type="Rhea" id="RHEA-COMP:11060"/>
        <dbReference type="Rhea" id="RHEA-COMP:11605"/>
        <dbReference type="ChEBI" id="CHEBI:15378"/>
        <dbReference type="ChEBI" id="CHEBI:30013"/>
        <dbReference type="ChEBI" id="CHEBI:30616"/>
        <dbReference type="ChEBI" id="CHEBI:61977"/>
        <dbReference type="ChEBI" id="CHEBI:456216"/>
        <dbReference type="EC" id="2.7.11.1"/>
    </reaction>
</comment>
<dbReference type="InterPro" id="IPR011009">
    <property type="entry name" value="Kinase-like_dom_sf"/>
</dbReference>
<evidence type="ECO:0000256" key="8">
    <source>
        <dbReference type="ARBA" id="ARBA00022840"/>
    </source>
</evidence>
<evidence type="ECO:0000259" key="17">
    <source>
        <dbReference type="PROSITE" id="PS50011"/>
    </source>
</evidence>
<feature type="signal peptide" evidence="16">
    <location>
        <begin position="1"/>
        <end position="20"/>
    </location>
</feature>
<dbReference type="SUPFAM" id="SSF51110">
    <property type="entry name" value="alpha-D-mannose-specific plant lectins"/>
    <property type="match status" value="1"/>
</dbReference>
<keyword evidence="7 13" id="KW-0418">Kinase</keyword>
<sequence length="807" mass="91382">MGSFFSLLVLFLTISPPHSCSPTSQNTLSIGFSLSVEDLDHLLISPKGKFSAGFYPVGNNAYCFAIWFTQPSCSRDRDCVLVWMANRDVPVNGRLSKLSLLKTGNLVLTDAGRSPVWSVTNTASLFSLRLELYDSGNLVLHDLNGIISWQSFDSPTDTLLPQQLFTRNTQLISSRSSWNFSTGFYKFYFDNDNVLRLLYDGPEISSVFWPDPGSLPWEEQRSTYNSSRIAMLDSLGNFSSTDNFTFFSADYGEKLQRRLKLDFDGNLRLYSREEGNGSWVISWQLSSQPCIVHGICGPNSVCSYDHRSGRMCSCIPGHNIVNHTDWSYGCEPEFKLSCSSSDAIFLKLRHVEFYGYDFGFYPNTTFDECKNKCLQRCDCKGFQFKFIKHDHPSDIPYCFAKTLLLNGQRSPNFEGDLYLKVPKERQLSDDWTVDEFNSFICNSTHNVIELERKYVINHKAWSVKFLLWFAIGVGVFEILGIILVWALLLRNQLNRGEITQGYVQAATGFKRFTYAALKKATRNFKEEIGKGAGGIVYKGKLSDDRVAAIKRLNEAHQGEAEFLAEVSTIGKVNHMNLIDMWGYCADGKHRLLVYEYMEHGSLAENLSSKALDWKKRFEIAVGTAKGLAYLHEECLEWVLHCDIKPQNILLGSDYRPKVSDFGLSRLVSRVKTENSGFSKLRGTRGYLAPEWIFNLPITSKVDVYSYGIVVLEMVTGKNPAMDVEYVDNGENVEQKGLVAWVREKKSGAAAKESWVGEIIDPIMGNDYDTDKLEILAEVALQCVEEDRDARPNMGQVVEMLLRDENHP</sequence>
<keyword evidence="4 15" id="KW-0812">Transmembrane</keyword>
<evidence type="ECO:0000256" key="15">
    <source>
        <dbReference type="SAM" id="Phobius"/>
    </source>
</evidence>
<dbReference type="PROSITE" id="PS50927">
    <property type="entry name" value="BULB_LECTIN"/>
    <property type="match status" value="1"/>
</dbReference>
<evidence type="ECO:0000256" key="16">
    <source>
        <dbReference type="SAM" id="SignalP"/>
    </source>
</evidence>
<dbReference type="Pfam" id="PF01453">
    <property type="entry name" value="B_lectin"/>
    <property type="match status" value="1"/>
</dbReference>
<dbReference type="InterPro" id="IPR003609">
    <property type="entry name" value="Pan_app"/>
</dbReference>
<evidence type="ECO:0000256" key="2">
    <source>
        <dbReference type="ARBA" id="ARBA00022527"/>
    </source>
</evidence>
<dbReference type="SUPFAM" id="SSF56112">
    <property type="entry name" value="Protein kinase-like (PK-like)"/>
    <property type="match status" value="1"/>
</dbReference>
<feature type="binding site" evidence="14">
    <location>
        <position position="550"/>
    </location>
    <ligand>
        <name>ATP</name>
        <dbReference type="ChEBI" id="CHEBI:30616"/>
    </ligand>
</feature>
<keyword evidence="12" id="KW-0325">Glycoprotein</keyword>
<evidence type="ECO:0000256" key="4">
    <source>
        <dbReference type="ARBA" id="ARBA00022692"/>
    </source>
</evidence>
<proteinExistence type="inferred from homology"/>
<evidence type="ECO:0000256" key="10">
    <source>
        <dbReference type="ARBA" id="ARBA00023136"/>
    </source>
</evidence>
<feature type="domain" description="Protein kinase" evidence="17">
    <location>
        <begin position="522"/>
        <end position="807"/>
    </location>
</feature>
<dbReference type="InterPro" id="IPR001480">
    <property type="entry name" value="Bulb-type_lectin_dom"/>
</dbReference>
<feature type="chain" id="PRO_5046581152" description="Receptor-like serine/threonine-protein kinase" evidence="16">
    <location>
        <begin position="21"/>
        <end position="807"/>
    </location>
</feature>
<dbReference type="PANTHER" id="PTHR47974:SF3">
    <property type="entry name" value="RECEPTOR-LIKE SERINE_THREONINE-PROTEIN KINASE"/>
    <property type="match status" value="1"/>
</dbReference>
<evidence type="ECO:0000256" key="9">
    <source>
        <dbReference type="ARBA" id="ARBA00022989"/>
    </source>
</evidence>
<evidence type="ECO:0000256" key="11">
    <source>
        <dbReference type="ARBA" id="ARBA00023157"/>
    </source>
</evidence>
<comment type="similarity">
    <text evidence="13">Belongs to the protein kinase superfamily. Ser/Thr protein kinase family.</text>
</comment>
<dbReference type="Gene3D" id="2.90.10.10">
    <property type="entry name" value="Bulb-type lectin domain"/>
    <property type="match status" value="1"/>
</dbReference>
<dbReference type="InterPro" id="IPR017441">
    <property type="entry name" value="Protein_kinase_ATP_BS"/>
</dbReference>
<evidence type="ECO:0000259" key="19">
    <source>
        <dbReference type="PROSITE" id="PS50948"/>
    </source>
</evidence>
<feature type="domain" description="Bulb-type lectin" evidence="18">
    <location>
        <begin position="19"/>
        <end position="153"/>
    </location>
</feature>
<comment type="catalytic activity">
    <reaction evidence="13">
        <text>L-seryl-[protein] + ATP = O-phospho-L-seryl-[protein] + ADP + H(+)</text>
        <dbReference type="Rhea" id="RHEA:17989"/>
        <dbReference type="Rhea" id="RHEA-COMP:9863"/>
        <dbReference type="Rhea" id="RHEA-COMP:11604"/>
        <dbReference type="ChEBI" id="CHEBI:15378"/>
        <dbReference type="ChEBI" id="CHEBI:29999"/>
        <dbReference type="ChEBI" id="CHEBI:30616"/>
        <dbReference type="ChEBI" id="CHEBI:83421"/>
        <dbReference type="ChEBI" id="CHEBI:456216"/>
        <dbReference type="EC" id="2.7.11.1"/>
    </reaction>
</comment>
<keyword evidence="2 13" id="KW-0723">Serine/threonine-protein kinase</keyword>
<evidence type="ECO:0000256" key="13">
    <source>
        <dbReference type="PIRNR" id="PIRNR000641"/>
    </source>
</evidence>
<dbReference type="PROSITE" id="PS00108">
    <property type="entry name" value="PROTEIN_KINASE_ST"/>
    <property type="match status" value="1"/>
</dbReference>
<evidence type="ECO:0000256" key="14">
    <source>
        <dbReference type="PROSITE-ProRule" id="PRU10141"/>
    </source>
</evidence>
<evidence type="ECO:0000256" key="5">
    <source>
        <dbReference type="ARBA" id="ARBA00022729"/>
    </source>
</evidence>
<keyword evidence="21" id="KW-1185">Reference proteome</keyword>
<name>A0ABQ9LGC9_HEVBR</name>
<dbReference type="SMART" id="SM00220">
    <property type="entry name" value="S_TKc"/>
    <property type="match status" value="1"/>
</dbReference>
<dbReference type="PROSITE" id="PS50011">
    <property type="entry name" value="PROTEIN_KINASE_DOM"/>
    <property type="match status" value="1"/>
</dbReference>
<evidence type="ECO:0000256" key="12">
    <source>
        <dbReference type="ARBA" id="ARBA00023180"/>
    </source>
</evidence>
<reference evidence="20 21" key="1">
    <citation type="journal article" date="2023" name="Plant Biotechnol. J.">
        <title>Chromosome-level wild Hevea brasiliensis genome provides new tools for genomic-assisted breeding and valuable loci to elevate rubber yield.</title>
        <authorList>
            <person name="Cheng H."/>
            <person name="Song X."/>
            <person name="Hu Y."/>
            <person name="Wu T."/>
            <person name="Yang Q."/>
            <person name="An Z."/>
            <person name="Feng S."/>
            <person name="Deng Z."/>
            <person name="Wu W."/>
            <person name="Zeng X."/>
            <person name="Tu M."/>
            <person name="Wang X."/>
            <person name="Huang H."/>
        </authorList>
    </citation>
    <scope>NUCLEOTIDE SEQUENCE [LARGE SCALE GENOMIC DNA]</scope>
    <source>
        <strain evidence="20">MT/VB/25A 57/8</strain>
    </source>
</reference>
<organism evidence="20 21">
    <name type="scientific">Hevea brasiliensis</name>
    <name type="common">Para rubber tree</name>
    <name type="synonym">Siphonia brasiliensis</name>
    <dbReference type="NCBI Taxonomy" id="3981"/>
    <lineage>
        <taxon>Eukaryota</taxon>
        <taxon>Viridiplantae</taxon>
        <taxon>Streptophyta</taxon>
        <taxon>Embryophyta</taxon>
        <taxon>Tracheophyta</taxon>
        <taxon>Spermatophyta</taxon>
        <taxon>Magnoliopsida</taxon>
        <taxon>eudicotyledons</taxon>
        <taxon>Gunneridae</taxon>
        <taxon>Pentapetalae</taxon>
        <taxon>rosids</taxon>
        <taxon>fabids</taxon>
        <taxon>Malpighiales</taxon>
        <taxon>Euphorbiaceae</taxon>
        <taxon>Crotonoideae</taxon>
        <taxon>Micrandreae</taxon>
        <taxon>Hevea</taxon>
    </lineage>
</organism>
<dbReference type="Gene3D" id="3.30.200.20">
    <property type="entry name" value="Phosphorylase Kinase, domain 1"/>
    <property type="match status" value="1"/>
</dbReference>
<keyword evidence="9 15" id="KW-1133">Transmembrane helix</keyword>
<comment type="caution">
    <text evidence="20">The sequence shown here is derived from an EMBL/GenBank/DDBJ whole genome shotgun (WGS) entry which is preliminary data.</text>
</comment>
<dbReference type="CDD" id="cd14066">
    <property type="entry name" value="STKc_IRAK"/>
    <property type="match status" value="1"/>
</dbReference>
<dbReference type="EMBL" id="JARPOI010000012">
    <property type="protein sequence ID" value="KAJ9166287.1"/>
    <property type="molecule type" value="Genomic_DNA"/>
</dbReference>
<dbReference type="InterPro" id="IPR036426">
    <property type="entry name" value="Bulb-type_lectin_dom_sf"/>
</dbReference>
<dbReference type="InterPro" id="IPR000719">
    <property type="entry name" value="Prot_kinase_dom"/>
</dbReference>
<accession>A0ABQ9LGC9</accession>
<keyword evidence="3 13" id="KW-0808">Transferase</keyword>
<dbReference type="Pfam" id="PF00069">
    <property type="entry name" value="Pkinase"/>
    <property type="match status" value="1"/>
</dbReference>
<dbReference type="InterPro" id="IPR000858">
    <property type="entry name" value="S_locus_glycoprot_dom"/>
</dbReference>
<evidence type="ECO:0000256" key="7">
    <source>
        <dbReference type="ARBA" id="ARBA00022777"/>
    </source>
</evidence>
<dbReference type="Proteomes" id="UP001174677">
    <property type="component" value="Chromosome 12"/>
</dbReference>
<evidence type="ECO:0000256" key="1">
    <source>
        <dbReference type="ARBA" id="ARBA00004167"/>
    </source>
</evidence>
<dbReference type="Pfam" id="PF00954">
    <property type="entry name" value="S_locus_glycop"/>
    <property type="match status" value="1"/>
</dbReference>
<keyword evidence="6 13" id="KW-0547">Nucleotide-binding</keyword>
<dbReference type="EC" id="2.7.11.1" evidence="13"/>
<evidence type="ECO:0000259" key="18">
    <source>
        <dbReference type="PROSITE" id="PS50927"/>
    </source>
</evidence>
<dbReference type="InterPro" id="IPR024171">
    <property type="entry name" value="SRK-like_kinase"/>
</dbReference>
<dbReference type="PROSITE" id="PS50948">
    <property type="entry name" value="PAN"/>
    <property type="match status" value="1"/>
</dbReference>
<dbReference type="PROSITE" id="PS00107">
    <property type="entry name" value="PROTEIN_KINASE_ATP"/>
    <property type="match status" value="1"/>
</dbReference>
<evidence type="ECO:0000256" key="6">
    <source>
        <dbReference type="ARBA" id="ARBA00022741"/>
    </source>
</evidence>
<comment type="subcellular location">
    <subcellularLocation>
        <location evidence="1">Membrane</location>
        <topology evidence="1">Single-pass membrane protein</topology>
    </subcellularLocation>
</comment>
<keyword evidence="11" id="KW-1015">Disulfide bond</keyword>
<dbReference type="Gene3D" id="1.10.510.10">
    <property type="entry name" value="Transferase(Phosphotransferase) domain 1"/>
    <property type="match status" value="1"/>
</dbReference>
<feature type="transmembrane region" description="Helical" evidence="15">
    <location>
        <begin position="465"/>
        <end position="488"/>
    </location>
</feature>
<dbReference type="PANTHER" id="PTHR47974">
    <property type="entry name" value="OS07G0415500 PROTEIN"/>
    <property type="match status" value="1"/>
</dbReference>
<dbReference type="SMART" id="SM00108">
    <property type="entry name" value="B_lectin"/>
    <property type="match status" value="1"/>
</dbReference>
<dbReference type="CDD" id="cd01098">
    <property type="entry name" value="PAN_AP_plant"/>
    <property type="match status" value="1"/>
</dbReference>